<proteinExistence type="predicted"/>
<sequence length="69" mass="8247">MKTIGIIYQDKPEKLSFMVFIIWQSSMILLPIFFASQDYPKTFITFAVFIITSVILKYTWLDRIIKHKK</sequence>
<keyword evidence="3" id="KW-1185">Reference proteome</keyword>
<name>A0A4R1RIH1_9FLAO</name>
<keyword evidence="1" id="KW-0472">Membrane</keyword>
<gene>
    <name evidence="2" type="ORF">EV196_105233</name>
</gene>
<dbReference type="OrthoDB" id="9761931at2"/>
<feature type="transmembrane region" description="Helical" evidence="1">
    <location>
        <begin position="42"/>
        <end position="61"/>
    </location>
</feature>
<dbReference type="AlphaFoldDB" id="A0A4R1RIH1"/>
<evidence type="ECO:0000256" key="1">
    <source>
        <dbReference type="SAM" id="Phobius"/>
    </source>
</evidence>
<dbReference type="RefSeq" id="WP_132217981.1">
    <property type="nucleotide sequence ID" value="NZ_OX156936.1"/>
</dbReference>
<dbReference type="Proteomes" id="UP000295455">
    <property type="component" value="Unassembled WGS sequence"/>
</dbReference>
<keyword evidence="1" id="KW-0812">Transmembrane</keyword>
<keyword evidence="1" id="KW-1133">Transmembrane helix</keyword>
<protein>
    <submittedName>
        <fullName evidence="2">Uncharacterized protein</fullName>
    </submittedName>
</protein>
<dbReference type="EMBL" id="SLUP01000005">
    <property type="protein sequence ID" value="TCL65570.1"/>
    <property type="molecule type" value="Genomic_DNA"/>
</dbReference>
<evidence type="ECO:0000313" key="3">
    <source>
        <dbReference type="Proteomes" id="UP000295455"/>
    </source>
</evidence>
<evidence type="ECO:0000313" key="2">
    <source>
        <dbReference type="EMBL" id="TCL65570.1"/>
    </source>
</evidence>
<comment type="caution">
    <text evidence="2">The sequence shown here is derived from an EMBL/GenBank/DDBJ whole genome shotgun (WGS) entry which is preliminary data.</text>
</comment>
<reference evidence="2 3" key="1">
    <citation type="submission" date="2019-03" db="EMBL/GenBank/DDBJ databases">
        <title>Genomic Encyclopedia of Type Strains, Phase IV (KMG-IV): sequencing the most valuable type-strain genomes for metagenomic binning, comparative biology and taxonomic classification.</title>
        <authorList>
            <person name="Goeker M."/>
        </authorList>
    </citation>
    <scope>NUCLEOTIDE SEQUENCE [LARGE SCALE GENOMIC DNA]</scope>
    <source>
        <strain evidence="2 3">DSM 18792</strain>
    </source>
</reference>
<accession>A0A4R1RIH1</accession>
<organism evidence="2 3">
    <name type="scientific">Mariniflexile fucanivorans</name>
    <dbReference type="NCBI Taxonomy" id="264023"/>
    <lineage>
        <taxon>Bacteria</taxon>
        <taxon>Pseudomonadati</taxon>
        <taxon>Bacteroidota</taxon>
        <taxon>Flavobacteriia</taxon>
        <taxon>Flavobacteriales</taxon>
        <taxon>Flavobacteriaceae</taxon>
        <taxon>Mariniflexile</taxon>
    </lineage>
</organism>
<feature type="transmembrane region" description="Helical" evidence="1">
    <location>
        <begin position="15"/>
        <end position="36"/>
    </location>
</feature>